<organism evidence="4 5">
    <name type="scientific">Alloalcanivorax profundimaris</name>
    <dbReference type="NCBI Taxonomy" id="2735259"/>
    <lineage>
        <taxon>Bacteria</taxon>
        <taxon>Pseudomonadati</taxon>
        <taxon>Pseudomonadota</taxon>
        <taxon>Gammaproteobacteria</taxon>
        <taxon>Oceanospirillales</taxon>
        <taxon>Alcanivoracaceae</taxon>
        <taxon>Alloalcanivorax</taxon>
    </lineage>
</organism>
<keyword evidence="2" id="KW-0808">Transferase</keyword>
<dbReference type="Gene3D" id="3.40.50.150">
    <property type="entry name" value="Vaccinia Virus protein VP39"/>
    <property type="match status" value="1"/>
</dbReference>
<evidence type="ECO:0000259" key="3">
    <source>
        <dbReference type="Pfam" id="PF13649"/>
    </source>
</evidence>
<dbReference type="InterPro" id="IPR029063">
    <property type="entry name" value="SAM-dependent_MTases_sf"/>
</dbReference>
<dbReference type="EMBL" id="ARXX01000017">
    <property type="protein sequence ID" value="MBF5056158.1"/>
    <property type="molecule type" value="Genomic_DNA"/>
</dbReference>
<dbReference type="CDD" id="cd02440">
    <property type="entry name" value="AdoMet_MTases"/>
    <property type="match status" value="1"/>
</dbReference>
<dbReference type="SUPFAM" id="SSF53335">
    <property type="entry name" value="S-adenosyl-L-methionine-dependent methyltransferases"/>
    <property type="match status" value="1"/>
</dbReference>
<sequence>MNKGAVGRRFGRAAASYDAHAGLQLSCARSLLAMGPEQLAGAAAVDLGCATAPLARQQRARWPEARWLAVDLSPAMLAEARERGRTGPDYRPLCADAEHLPLADAGQALVFSSFALQWCDPARVSRELARVLMPGGSLLLAVPLAGSLWEMSESWAAADGRPRVNRLPAESDWRRALEGAGLAIQRHQRLGITEHYPDVKTLVRAFKATGVDHVQGGTTGLTGKSAWRAMAAAYEARRETAGLPLSWDVLFVDATRIP</sequence>
<dbReference type="Pfam" id="PF13649">
    <property type="entry name" value="Methyltransf_25"/>
    <property type="match status" value="1"/>
</dbReference>
<evidence type="ECO:0000313" key="5">
    <source>
        <dbReference type="Proteomes" id="UP000662703"/>
    </source>
</evidence>
<keyword evidence="5" id="KW-1185">Reference proteome</keyword>
<evidence type="ECO:0000313" key="4">
    <source>
        <dbReference type="EMBL" id="MBF5056158.1"/>
    </source>
</evidence>
<proteinExistence type="predicted"/>
<name>A0ABS0APT6_9GAMM</name>
<feature type="domain" description="Methyltransferase" evidence="3">
    <location>
        <begin position="45"/>
        <end position="136"/>
    </location>
</feature>
<dbReference type="PANTHER" id="PTHR43861">
    <property type="entry name" value="TRANS-ACONITATE 2-METHYLTRANSFERASE-RELATED"/>
    <property type="match status" value="1"/>
</dbReference>
<dbReference type="Proteomes" id="UP000662703">
    <property type="component" value="Unassembled WGS sequence"/>
</dbReference>
<dbReference type="PANTHER" id="PTHR43861:SF1">
    <property type="entry name" value="TRANS-ACONITATE 2-METHYLTRANSFERASE"/>
    <property type="match status" value="1"/>
</dbReference>
<evidence type="ECO:0000256" key="1">
    <source>
        <dbReference type="ARBA" id="ARBA00022603"/>
    </source>
</evidence>
<evidence type="ECO:0000256" key="2">
    <source>
        <dbReference type="ARBA" id="ARBA00022679"/>
    </source>
</evidence>
<protein>
    <submittedName>
        <fullName evidence="4">Biotin biosynthesis protein BioC</fullName>
    </submittedName>
</protein>
<comment type="caution">
    <text evidence="4">The sequence shown here is derived from an EMBL/GenBank/DDBJ whole genome shotgun (WGS) entry which is preliminary data.</text>
</comment>
<accession>A0ABS0APT6</accession>
<dbReference type="InterPro" id="IPR041698">
    <property type="entry name" value="Methyltransf_25"/>
</dbReference>
<keyword evidence="1" id="KW-0489">Methyltransferase</keyword>
<reference evidence="4 5" key="1">
    <citation type="submission" date="2012-09" db="EMBL/GenBank/DDBJ databases">
        <title>Genome Sequence of alkane-degrading Bacterium Alcanivorax sp. 521-1.</title>
        <authorList>
            <person name="Lai Q."/>
            <person name="Shao Z."/>
        </authorList>
    </citation>
    <scope>NUCLEOTIDE SEQUENCE [LARGE SCALE GENOMIC DNA]</scope>
    <source>
        <strain evidence="4 5">521-1</strain>
    </source>
</reference>
<gene>
    <name evidence="4" type="ORF">Y5W_01452</name>
</gene>